<sequence length="331" mass="37683">MCFKVPCLSKTRRATAAAVGEKHEMMDEKNANLEEDEDYDEEIPPAHGDARKHDRKRKSKGDYFRRMADQYLHDVSAAAAAGRAPPPPPFALLGDNAREQILVVLLDATATKLDNLESEANHRIHGLWMLNRGGKPLAKVEFQLHVEFVVAQFRETKNEIYKKLAWEHGEMRATEVFDILKVNERLPKDYLQILTENEDYPEPDHLLEMLEDMCDAKEKSEAAQEELGVAQEESEPAQEESEPAQEESEPAQEKPEPAQEKWDFVDWDGETRVGRDKERSEGGSEAHVDWAEDDLEMRFDWGEGTSEALTDRSEDDFEELVLVVVSSSSTL</sequence>
<gene>
    <name evidence="2" type="ORF">C8A00DRAFT_35826</name>
</gene>
<feature type="region of interest" description="Disordered" evidence="1">
    <location>
        <begin position="217"/>
        <end position="293"/>
    </location>
</feature>
<feature type="compositionally biased region" description="Basic and acidic residues" evidence="1">
    <location>
        <begin position="251"/>
        <end position="293"/>
    </location>
</feature>
<evidence type="ECO:0000313" key="3">
    <source>
        <dbReference type="Proteomes" id="UP001302745"/>
    </source>
</evidence>
<proteinExistence type="predicted"/>
<protein>
    <submittedName>
        <fullName evidence="2">Uncharacterized protein</fullName>
    </submittedName>
</protein>
<dbReference type="EMBL" id="MU857011">
    <property type="protein sequence ID" value="KAK4151528.1"/>
    <property type="molecule type" value="Genomic_DNA"/>
</dbReference>
<keyword evidence="3" id="KW-1185">Reference proteome</keyword>
<evidence type="ECO:0000256" key="1">
    <source>
        <dbReference type="SAM" id="MobiDB-lite"/>
    </source>
</evidence>
<feature type="compositionally biased region" description="Acidic residues" evidence="1">
    <location>
        <begin position="33"/>
        <end position="43"/>
    </location>
</feature>
<feature type="compositionally biased region" description="Acidic residues" evidence="1">
    <location>
        <begin position="232"/>
        <end position="250"/>
    </location>
</feature>
<comment type="caution">
    <text evidence="2">The sequence shown here is derived from an EMBL/GenBank/DDBJ whole genome shotgun (WGS) entry which is preliminary data.</text>
</comment>
<organism evidence="2 3">
    <name type="scientific">Chaetomidium leptoderma</name>
    <dbReference type="NCBI Taxonomy" id="669021"/>
    <lineage>
        <taxon>Eukaryota</taxon>
        <taxon>Fungi</taxon>
        <taxon>Dikarya</taxon>
        <taxon>Ascomycota</taxon>
        <taxon>Pezizomycotina</taxon>
        <taxon>Sordariomycetes</taxon>
        <taxon>Sordariomycetidae</taxon>
        <taxon>Sordariales</taxon>
        <taxon>Chaetomiaceae</taxon>
        <taxon>Chaetomidium</taxon>
    </lineage>
</organism>
<dbReference type="AlphaFoldDB" id="A0AAN6VHA9"/>
<dbReference type="Proteomes" id="UP001302745">
    <property type="component" value="Unassembled WGS sequence"/>
</dbReference>
<accession>A0AAN6VHA9</accession>
<reference evidence="2" key="2">
    <citation type="submission" date="2023-05" db="EMBL/GenBank/DDBJ databases">
        <authorList>
            <consortium name="Lawrence Berkeley National Laboratory"/>
            <person name="Steindorff A."/>
            <person name="Hensen N."/>
            <person name="Bonometti L."/>
            <person name="Westerberg I."/>
            <person name="Brannstrom I.O."/>
            <person name="Guillou S."/>
            <person name="Cros-Aarteil S."/>
            <person name="Calhoun S."/>
            <person name="Haridas S."/>
            <person name="Kuo A."/>
            <person name="Mondo S."/>
            <person name="Pangilinan J."/>
            <person name="Riley R."/>
            <person name="Labutti K."/>
            <person name="Andreopoulos B."/>
            <person name="Lipzen A."/>
            <person name="Chen C."/>
            <person name="Yanf M."/>
            <person name="Daum C."/>
            <person name="Ng V."/>
            <person name="Clum A."/>
            <person name="Ohm R."/>
            <person name="Martin F."/>
            <person name="Silar P."/>
            <person name="Natvig D."/>
            <person name="Lalanne C."/>
            <person name="Gautier V."/>
            <person name="Ament-Velasquez S.L."/>
            <person name="Kruys A."/>
            <person name="Hutchinson M.I."/>
            <person name="Powell A.J."/>
            <person name="Barry K."/>
            <person name="Miller A.N."/>
            <person name="Grigoriev I.V."/>
            <person name="Debuchy R."/>
            <person name="Gladieux P."/>
            <person name="Thoren M.H."/>
            <person name="Johannesson H."/>
        </authorList>
    </citation>
    <scope>NUCLEOTIDE SEQUENCE</scope>
    <source>
        <strain evidence="2">CBS 538.74</strain>
    </source>
</reference>
<feature type="compositionally biased region" description="Basic and acidic residues" evidence="1">
    <location>
        <begin position="20"/>
        <end position="32"/>
    </location>
</feature>
<reference evidence="2" key="1">
    <citation type="journal article" date="2023" name="Mol. Phylogenet. Evol.">
        <title>Genome-scale phylogeny and comparative genomics of the fungal order Sordariales.</title>
        <authorList>
            <person name="Hensen N."/>
            <person name="Bonometti L."/>
            <person name="Westerberg I."/>
            <person name="Brannstrom I.O."/>
            <person name="Guillou S."/>
            <person name="Cros-Aarteil S."/>
            <person name="Calhoun S."/>
            <person name="Haridas S."/>
            <person name="Kuo A."/>
            <person name="Mondo S."/>
            <person name="Pangilinan J."/>
            <person name="Riley R."/>
            <person name="LaButti K."/>
            <person name="Andreopoulos B."/>
            <person name="Lipzen A."/>
            <person name="Chen C."/>
            <person name="Yan M."/>
            <person name="Daum C."/>
            <person name="Ng V."/>
            <person name="Clum A."/>
            <person name="Steindorff A."/>
            <person name="Ohm R.A."/>
            <person name="Martin F."/>
            <person name="Silar P."/>
            <person name="Natvig D.O."/>
            <person name="Lalanne C."/>
            <person name="Gautier V."/>
            <person name="Ament-Velasquez S.L."/>
            <person name="Kruys A."/>
            <person name="Hutchinson M.I."/>
            <person name="Powell A.J."/>
            <person name="Barry K."/>
            <person name="Miller A.N."/>
            <person name="Grigoriev I.V."/>
            <person name="Debuchy R."/>
            <person name="Gladieux P."/>
            <person name="Hiltunen Thoren M."/>
            <person name="Johannesson H."/>
        </authorList>
    </citation>
    <scope>NUCLEOTIDE SEQUENCE</scope>
    <source>
        <strain evidence="2">CBS 538.74</strain>
    </source>
</reference>
<name>A0AAN6VHA9_9PEZI</name>
<feature type="region of interest" description="Disordered" evidence="1">
    <location>
        <begin position="19"/>
        <end position="59"/>
    </location>
</feature>
<evidence type="ECO:0000313" key="2">
    <source>
        <dbReference type="EMBL" id="KAK4151528.1"/>
    </source>
</evidence>